<dbReference type="Proteomes" id="UP000886653">
    <property type="component" value="Unassembled WGS sequence"/>
</dbReference>
<gene>
    <name evidence="1" type="ORF">CROQUDRAFT_654921</name>
</gene>
<name>A0A9P6TE32_9BASI</name>
<evidence type="ECO:0000313" key="2">
    <source>
        <dbReference type="Proteomes" id="UP000886653"/>
    </source>
</evidence>
<evidence type="ECO:0000313" key="1">
    <source>
        <dbReference type="EMBL" id="KAG0148419.1"/>
    </source>
</evidence>
<protein>
    <submittedName>
        <fullName evidence="1">Uncharacterized protein</fullName>
    </submittedName>
</protein>
<reference evidence="1" key="1">
    <citation type="submission" date="2013-11" db="EMBL/GenBank/DDBJ databases">
        <title>Genome sequence of the fusiform rust pathogen reveals effectors for host alternation and coevolution with pine.</title>
        <authorList>
            <consortium name="DOE Joint Genome Institute"/>
            <person name="Smith K."/>
            <person name="Pendleton A."/>
            <person name="Kubisiak T."/>
            <person name="Anderson C."/>
            <person name="Salamov A."/>
            <person name="Aerts A."/>
            <person name="Riley R."/>
            <person name="Clum A."/>
            <person name="Lindquist E."/>
            <person name="Ence D."/>
            <person name="Campbell M."/>
            <person name="Kronenberg Z."/>
            <person name="Feau N."/>
            <person name="Dhillon B."/>
            <person name="Hamelin R."/>
            <person name="Burleigh J."/>
            <person name="Smith J."/>
            <person name="Yandell M."/>
            <person name="Nelson C."/>
            <person name="Grigoriev I."/>
            <person name="Davis J."/>
        </authorList>
    </citation>
    <scope>NUCLEOTIDE SEQUENCE</scope>
    <source>
        <strain evidence="1">G11</strain>
    </source>
</reference>
<comment type="caution">
    <text evidence="1">The sequence shown here is derived from an EMBL/GenBank/DDBJ whole genome shotgun (WGS) entry which is preliminary data.</text>
</comment>
<proteinExistence type="predicted"/>
<accession>A0A9P6TE32</accession>
<organism evidence="1 2">
    <name type="scientific">Cronartium quercuum f. sp. fusiforme G11</name>
    <dbReference type="NCBI Taxonomy" id="708437"/>
    <lineage>
        <taxon>Eukaryota</taxon>
        <taxon>Fungi</taxon>
        <taxon>Dikarya</taxon>
        <taxon>Basidiomycota</taxon>
        <taxon>Pucciniomycotina</taxon>
        <taxon>Pucciniomycetes</taxon>
        <taxon>Pucciniales</taxon>
        <taxon>Coleosporiaceae</taxon>
        <taxon>Cronartium</taxon>
    </lineage>
</organism>
<dbReference type="AlphaFoldDB" id="A0A9P6TE32"/>
<dbReference type="OrthoDB" id="2506261at2759"/>
<dbReference type="EMBL" id="MU167237">
    <property type="protein sequence ID" value="KAG0148419.1"/>
    <property type="molecule type" value="Genomic_DNA"/>
</dbReference>
<sequence>MVFEITKNKLRMRLRSAMEKLKFSKSNSGLSVSLTPTESDSSLNFPVFAPVLTLPNTISPRIPVSGLFESFEVDSIICEQSPKSEITNHDKTRELEHISNTRNLEALHKMLSQGYLRV</sequence>
<keyword evidence="2" id="KW-1185">Reference proteome</keyword>